<organism evidence="2 3">
    <name type="scientific">Miniimonas arenae</name>
    <dbReference type="NCBI Taxonomy" id="676201"/>
    <lineage>
        <taxon>Bacteria</taxon>
        <taxon>Bacillati</taxon>
        <taxon>Actinomycetota</taxon>
        <taxon>Actinomycetes</taxon>
        <taxon>Micrococcales</taxon>
        <taxon>Beutenbergiaceae</taxon>
        <taxon>Miniimonas</taxon>
    </lineage>
</organism>
<dbReference type="OrthoDB" id="128708at2"/>
<dbReference type="PANTHER" id="PTHR13696">
    <property type="entry name" value="P-LOOP CONTAINING NUCLEOSIDE TRIPHOSPHATE HYDROLASE"/>
    <property type="match status" value="1"/>
</dbReference>
<keyword evidence="3" id="KW-1185">Reference proteome</keyword>
<reference evidence="2 3" key="1">
    <citation type="submission" date="2019-06" db="EMBL/GenBank/DDBJ databases">
        <title>Draft genome sequence of Miniimonas arenae KCTC 19750T isolated from sea sand.</title>
        <authorList>
            <person name="Park S.-J."/>
        </authorList>
    </citation>
    <scope>NUCLEOTIDE SEQUENCE [LARGE SCALE GENOMIC DNA]</scope>
    <source>
        <strain evidence="2 3">KCTC 19750</strain>
    </source>
</reference>
<dbReference type="CDD" id="cd02042">
    <property type="entry name" value="ParAB_family"/>
    <property type="match status" value="1"/>
</dbReference>
<dbReference type="Pfam" id="PF13614">
    <property type="entry name" value="AAA_31"/>
    <property type="match status" value="1"/>
</dbReference>
<accession>A0A5C5B797</accession>
<protein>
    <submittedName>
        <fullName evidence="2">ParA family protein</fullName>
    </submittedName>
</protein>
<dbReference type="AlphaFoldDB" id="A0A5C5B797"/>
<gene>
    <name evidence="2" type="ORF">FH969_14900</name>
</gene>
<feature type="domain" description="AAA" evidence="1">
    <location>
        <begin position="11"/>
        <end position="186"/>
    </location>
</feature>
<sequence>MADVDRAALERVLAVINGKGGVGKTTLVANVAGLLARSGYRVLAVDVDPQGNLGLDLGFADTDRDDAGRSLTAALLGLGSVSILRDVREGLDVIVGGSSLHDAAAALASKNRGDPREALARVLAPIAGEYDLVLLDCPPGNESLQTAAIAAARWAVVPAKADEGTARGLTEIANRLEGVLDINPDLDLLGVALFDVEKSATRVEESARRMIAETVGSEDVVFTASIRHSIAVAQQVRQRGLLVHELDETGRAEPEFWKILRGEAEAGERTSRTAATVADDLHALTSEIVARLTTREATQEPEEVTA</sequence>
<dbReference type="Gene3D" id="3.40.50.300">
    <property type="entry name" value="P-loop containing nucleotide triphosphate hydrolases"/>
    <property type="match status" value="1"/>
</dbReference>
<dbReference type="PANTHER" id="PTHR13696:SF99">
    <property type="entry name" value="COBYRINIC ACID AC-DIAMIDE SYNTHASE"/>
    <property type="match status" value="1"/>
</dbReference>
<dbReference type="Proteomes" id="UP000313849">
    <property type="component" value="Unassembled WGS sequence"/>
</dbReference>
<evidence type="ECO:0000313" key="2">
    <source>
        <dbReference type="EMBL" id="TNU72759.1"/>
    </source>
</evidence>
<dbReference type="SUPFAM" id="SSF52540">
    <property type="entry name" value="P-loop containing nucleoside triphosphate hydrolases"/>
    <property type="match status" value="1"/>
</dbReference>
<name>A0A5C5B797_9MICO</name>
<dbReference type="EMBL" id="VENP01000128">
    <property type="protein sequence ID" value="TNU72759.1"/>
    <property type="molecule type" value="Genomic_DNA"/>
</dbReference>
<dbReference type="InterPro" id="IPR027417">
    <property type="entry name" value="P-loop_NTPase"/>
</dbReference>
<dbReference type="InterPro" id="IPR025669">
    <property type="entry name" value="AAA_dom"/>
</dbReference>
<evidence type="ECO:0000259" key="1">
    <source>
        <dbReference type="Pfam" id="PF13614"/>
    </source>
</evidence>
<dbReference type="InterPro" id="IPR050678">
    <property type="entry name" value="DNA_Partitioning_ATPase"/>
</dbReference>
<evidence type="ECO:0000313" key="3">
    <source>
        <dbReference type="Proteomes" id="UP000313849"/>
    </source>
</evidence>
<comment type="caution">
    <text evidence="2">The sequence shown here is derived from an EMBL/GenBank/DDBJ whole genome shotgun (WGS) entry which is preliminary data.</text>
</comment>
<dbReference type="RefSeq" id="WP_139987987.1">
    <property type="nucleotide sequence ID" value="NZ_VENP01000128.1"/>
</dbReference>
<proteinExistence type="predicted"/>